<dbReference type="PANTHER" id="PTHR10075:SF100">
    <property type="entry name" value="FASCICLIN-2"/>
    <property type="match status" value="1"/>
</dbReference>
<dbReference type="SMART" id="SM00408">
    <property type="entry name" value="IGc2"/>
    <property type="match status" value="2"/>
</dbReference>
<dbReference type="GO" id="GO:0007411">
    <property type="term" value="P:axon guidance"/>
    <property type="evidence" value="ECO:0007669"/>
    <property type="project" value="TreeGrafter"/>
</dbReference>
<dbReference type="GO" id="GO:0007156">
    <property type="term" value="P:homophilic cell adhesion via plasma membrane adhesion molecules"/>
    <property type="evidence" value="ECO:0007669"/>
    <property type="project" value="TreeGrafter"/>
</dbReference>
<evidence type="ECO:0000256" key="3">
    <source>
        <dbReference type="SAM" id="SignalP"/>
    </source>
</evidence>
<keyword evidence="1" id="KW-1015">Disulfide bond</keyword>
<dbReference type="SMART" id="SM00409">
    <property type="entry name" value="IG"/>
    <property type="match status" value="2"/>
</dbReference>
<sequence length="312" mass="34442">MGPPRRTVPAWLTLALLWCAAPLVLAAVTIPPLLELQPSKEEVLFTVNHDPDQAPDPFTLPCRADALPEPSYYWLKDGEKYDLDDEEEEHGRVEMVEGEGSLVFHDPRPEDQGTYQCVAENSVGAAHSEIATVKRAMMANFPKSEPRVVTAALGQSLSLPCTPPEGYPQPSLHWVLQTSDGGLRSLNSPRLTVDEEGTLWFSYVTPEDASEDALYACAASSATSERHVYLVEDEEGGLQMLEDEPHTDPLISLDLPTEYRMGNWVYLNVSYPGDDKSTLPESNLPPVKQYVSDHEVTALQGDEVKLYCIFGG</sequence>
<comment type="caution">
    <text evidence="5">The sequence shown here is derived from an EMBL/GenBank/DDBJ whole genome shotgun (WGS) entry which is preliminary data.</text>
</comment>
<proteinExistence type="predicted"/>
<dbReference type="GO" id="GO:0070593">
    <property type="term" value="P:dendrite self-avoidance"/>
    <property type="evidence" value="ECO:0007669"/>
    <property type="project" value="TreeGrafter"/>
</dbReference>
<dbReference type="EMBL" id="JARKIK010000003">
    <property type="protein sequence ID" value="KAK8753320.1"/>
    <property type="molecule type" value="Genomic_DNA"/>
</dbReference>
<dbReference type="InterPro" id="IPR003598">
    <property type="entry name" value="Ig_sub2"/>
</dbReference>
<dbReference type="Proteomes" id="UP001445076">
    <property type="component" value="Unassembled WGS sequence"/>
</dbReference>
<reference evidence="5 6" key="1">
    <citation type="journal article" date="2024" name="BMC Genomics">
        <title>Genome assembly of redclaw crayfish (Cherax quadricarinatus) provides insights into its immune adaptation and hypoxia tolerance.</title>
        <authorList>
            <person name="Liu Z."/>
            <person name="Zheng J."/>
            <person name="Li H."/>
            <person name="Fang K."/>
            <person name="Wang S."/>
            <person name="He J."/>
            <person name="Zhou D."/>
            <person name="Weng S."/>
            <person name="Chi M."/>
            <person name="Gu Z."/>
            <person name="He J."/>
            <person name="Li F."/>
            <person name="Wang M."/>
        </authorList>
    </citation>
    <scope>NUCLEOTIDE SEQUENCE [LARGE SCALE GENOMIC DNA]</scope>
    <source>
        <strain evidence="5">ZL_2023a</strain>
    </source>
</reference>
<evidence type="ECO:0000313" key="5">
    <source>
        <dbReference type="EMBL" id="KAK8753320.1"/>
    </source>
</evidence>
<accession>A0AAW0YD52</accession>
<dbReference type="GO" id="GO:0005886">
    <property type="term" value="C:plasma membrane"/>
    <property type="evidence" value="ECO:0007669"/>
    <property type="project" value="TreeGrafter"/>
</dbReference>
<dbReference type="PROSITE" id="PS50835">
    <property type="entry name" value="IG_LIKE"/>
    <property type="match status" value="2"/>
</dbReference>
<feature type="domain" description="Ig-like" evidence="4">
    <location>
        <begin position="31"/>
        <end position="134"/>
    </location>
</feature>
<dbReference type="GO" id="GO:0030424">
    <property type="term" value="C:axon"/>
    <property type="evidence" value="ECO:0007669"/>
    <property type="project" value="TreeGrafter"/>
</dbReference>
<name>A0AAW0YD52_CHEQU</name>
<dbReference type="EMBL" id="JARKIK010000003">
    <property type="protein sequence ID" value="KAK8753321.1"/>
    <property type="molecule type" value="Genomic_DNA"/>
</dbReference>
<evidence type="ECO:0000313" key="6">
    <source>
        <dbReference type="Proteomes" id="UP001445076"/>
    </source>
</evidence>
<evidence type="ECO:0000256" key="2">
    <source>
        <dbReference type="ARBA" id="ARBA00023319"/>
    </source>
</evidence>
<dbReference type="InterPro" id="IPR036179">
    <property type="entry name" value="Ig-like_dom_sf"/>
</dbReference>
<keyword evidence="2" id="KW-0393">Immunoglobulin domain</keyword>
<gene>
    <name evidence="5" type="ORF">OTU49_003828</name>
</gene>
<dbReference type="Pfam" id="PF13927">
    <property type="entry name" value="Ig_3"/>
    <property type="match status" value="1"/>
</dbReference>
<keyword evidence="6" id="KW-1185">Reference proteome</keyword>
<dbReference type="SUPFAM" id="SSF48726">
    <property type="entry name" value="Immunoglobulin"/>
    <property type="match status" value="2"/>
</dbReference>
<dbReference type="GO" id="GO:0098632">
    <property type="term" value="F:cell-cell adhesion mediator activity"/>
    <property type="evidence" value="ECO:0007669"/>
    <property type="project" value="TreeGrafter"/>
</dbReference>
<feature type="chain" id="PRO_5044717541" description="Ig-like domain-containing protein" evidence="3">
    <location>
        <begin position="27"/>
        <end position="312"/>
    </location>
</feature>
<dbReference type="AlphaFoldDB" id="A0AAW0YD52"/>
<keyword evidence="3" id="KW-0732">Signal</keyword>
<reference evidence="5" key="2">
    <citation type="submission" date="2024-01" db="EMBL/GenBank/DDBJ databases">
        <authorList>
            <person name="He J."/>
            <person name="Wang M."/>
            <person name="Zheng J."/>
            <person name="Liu Z."/>
        </authorList>
    </citation>
    <scope>NUCLEOTIDE SEQUENCE</scope>
    <source>
        <strain evidence="5">ZL_2023a</strain>
        <tissue evidence="5">Muscle</tissue>
    </source>
</reference>
<dbReference type="CDD" id="cd00096">
    <property type="entry name" value="Ig"/>
    <property type="match status" value="1"/>
</dbReference>
<feature type="signal peptide" evidence="3">
    <location>
        <begin position="1"/>
        <end position="26"/>
    </location>
</feature>
<dbReference type="Gene3D" id="2.60.40.10">
    <property type="entry name" value="Immunoglobulins"/>
    <property type="match status" value="2"/>
</dbReference>
<dbReference type="InterPro" id="IPR013783">
    <property type="entry name" value="Ig-like_fold"/>
</dbReference>
<dbReference type="EMBL" id="JARKIK010000003">
    <property type="protein sequence ID" value="KAK8753319.1"/>
    <property type="molecule type" value="Genomic_DNA"/>
</dbReference>
<dbReference type="InterPro" id="IPR007110">
    <property type="entry name" value="Ig-like_dom"/>
</dbReference>
<dbReference type="PANTHER" id="PTHR10075">
    <property type="entry name" value="BASIGIN RELATED"/>
    <property type="match status" value="1"/>
</dbReference>
<dbReference type="InterPro" id="IPR003599">
    <property type="entry name" value="Ig_sub"/>
</dbReference>
<protein>
    <recommendedName>
        <fullName evidence="4">Ig-like domain-containing protein</fullName>
    </recommendedName>
</protein>
<organism evidence="5 6">
    <name type="scientific">Cherax quadricarinatus</name>
    <name type="common">Australian red claw crayfish</name>
    <dbReference type="NCBI Taxonomy" id="27406"/>
    <lineage>
        <taxon>Eukaryota</taxon>
        <taxon>Metazoa</taxon>
        <taxon>Ecdysozoa</taxon>
        <taxon>Arthropoda</taxon>
        <taxon>Crustacea</taxon>
        <taxon>Multicrustacea</taxon>
        <taxon>Malacostraca</taxon>
        <taxon>Eumalacostraca</taxon>
        <taxon>Eucarida</taxon>
        <taxon>Decapoda</taxon>
        <taxon>Pleocyemata</taxon>
        <taxon>Astacidea</taxon>
        <taxon>Parastacoidea</taxon>
        <taxon>Parastacidae</taxon>
        <taxon>Cherax</taxon>
    </lineage>
</organism>
<feature type="domain" description="Ig-like" evidence="4">
    <location>
        <begin position="142"/>
        <end position="229"/>
    </location>
</feature>
<evidence type="ECO:0000256" key="1">
    <source>
        <dbReference type="ARBA" id="ARBA00023157"/>
    </source>
</evidence>
<dbReference type="FunFam" id="2.60.40.10:FF:000032">
    <property type="entry name" value="palladin isoform X1"/>
    <property type="match status" value="1"/>
</dbReference>
<evidence type="ECO:0000259" key="4">
    <source>
        <dbReference type="PROSITE" id="PS50835"/>
    </source>
</evidence>